<dbReference type="InterPro" id="IPR006140">
    <property type="entry name" value="D-isomer_DH_NAD-bd"/>
</dbReference>
<dbReference type="SUPFAM" id="SSF52283">
    <property type="entry name" value="Formate/glycerate dehydrogenase catalytic domain-like"/>
    <property type="match status" value="1"/>
</dbReference>
<comment type="caution">
    <text evidence="7">The sequence shown here is derived from an EMBL/GenBank/DDBJ whole genome shotgun (WGS) entry which is preliminary data.</text>
</comment>
<evidence type="ECO:0000256" key="4">
    <source>
        <dbReference type="RuleBase" id="RU003719"/>
    </source>
</evidence>
<dbReference type="RefSeq" id="WP_083050547.1">
    <property type="nucleotide sequence ID" value="NZ_MWQY01000010.1"/>
</dbReference>
<dbReference type="EMBL" id="MWQY01000010">
    <property type="protein sequence ID" value="ORC35085.1"/>
    <property type="molecule type" value="Genomic_DNA"/>
</dbReference>
<evidence type="ECO:0000256" key="2">
    <source>
        <dbReference type="ARBA" id="ARBA00023002"/>
    </source>
</evidence>
<dbReference type="SUPFAM" id="SSF51735">
    <property type="entry name" value="NAD(P)-binding Rossmann-fold domains"/>
    <property type="match status" value="1"/>
</dbReference>
<gene>
    <name evidence="7" type="ORF">B4O97_10125</name>
</gene>
<sequence length="320" mass="34629">MAYKILVPQTLDKSGLDYLRELGCEIKMGSGIDRDTLKAEIADCEALYLRTAVIDREVLEAAGKLKVIARYGVGVDNVDLDAAKELGIWVVNSPVANITTVAEHTIGFIIACARNFYRGDLATRTGDFEFRNREIGFDLAGKTLGLLGLGKIGSEVARKAIHGLDMKVTAYDPYADKGRIPEGIELLGSREDLFRTADFVSLHVPVTDETLEGVGAAEFKLMKQSAYLINCGRGKLVREAELVEALRSGEISGAALDVFNPEPPADGNPLFSLGNVILSPHNAGLTQEAAVRLSMDAVRGIEDVMKGVQPKFPVVVPDRR</sequence>
<keyword evidence="3" id="KW-0520">NAD</keyword>
<accession>A0A1Y1RXQ5</accession>
<dbReference type="Gene3D" id="3.40.50.720">
    <property type="entry name" value="NAD(P)-binding Rossmann-like Domain"/>
    <property type="match status" value="2"/>
</dbReference>
<dbReference type="InterPro" id="IPR006139">
    <property type="entry name" value="D-isomer_2_OHA_DH_cat_dom"/>
</dbReference>
<protein>
    <recommendedName>
        <fullName evidence="9">Phosphoglycerate dehydrogenase</fullName>
    </recommendedName>
</protein>
<organism evidence="7 8">
    <name type="scientific">Marispirochaeta aestuarii</name>
    <dbReference type="NCBI Taxonomy" id="1963862"/>
    <lineage>
        <taxon>Bacteria</taxon>
        <taxon>Pseudomonadati</taxon>
        <taxon>Spirochaetota</taxon>
        <taxon>Spirochaetia</taxon>
        <taxon>Spirochaetales</taxon>
        <taxon>Spirochaetaceae</taxon>
        <taxon>Marispirochaeta</taxon>
    </lineage>
</organism>
<dbReference type="AlphaFoldDB" id="A0A1Y1RXQ5"/>
<feature type="domain" description="D-isomer specific 2-hydroxyacid dehydrogenase catalytic" evidence="5">
    <location>
        <begin position="6"/>
        <end position="314"/>
    </location>
</feature>
<feature type="domain" description="D-isomer specific 2-hydroxyacid dehydrogenase NAD-binding" evidence="6">
    <location>
        <begin position="107"/>
        <end position="283"/>
    </location>
</feature>
<evidence type="ECO:0000313" key="7">
    <source>
        <dbReference type="EMBL" id="ORC35085.1"/>
    </source>
</evidence>
<proteinExistence type="inferred from homology"/>
<evidence type="ECO:0000313" key="8">
    <source>
        <dbReference type="Proteomes" id="UP000192343"/>
    </source>
</evidence>
<dbReference type="GO" id="GO:0016616">
    <property type="term" value="F:oxidoreductase activity, acting on the CH-OH group of donors, NAD or NADP as acceptor"/>
    <property type="evidence" value="ECO:0007669"/>
    <property type="project" value="InterPro"/>
</dbReference>
<reference evidence="7 8" key="1">
    <citation type="submission" date="2017-03" db="EMBL/GenBank/DDBJ databases">
        <title>Draft Genome sequence of Marispirochaeta sp. strain JC444.</title>
        <authorList>
            <person name="Shivani Y."/>
            <person name="Subhash Y."/>
            <person name="Sasikala C."/>
            <person name="Ramana C."/>
        </authorList>
    </citation>
    <scope>NUCLEOTIDE SEQUENCE [LARGE SCALE GENOMIC DNA]</scope>
    <source>
        <strain evidence="7 8">JC444</strain>
    </source>
</reference>
<evidence type="ECO:0000259" key="6">
    <source>
        <dbReference type="Pfam" id="PF02826"/>
    </source>
</evidence>
<evidence type="ECO:0000256" key="1">
    <source>
        <dbReference type="ARBA" id="ARBA00005854"/>
    </source>
</evidence>
<dbReference type="OrthoDB" id="9805416at2"/>
<dbReference type="Proteomes" id="UP000192343">
    <property type="component" value="Unassembled WGS sequence"/>
</dbReference>
<dbReference type="STRING" id="1963862.B4O97_10125"/>
<dbReference type="InterPro" id="IPR050857">
    <property type="entry name" value="D-2-hydroxyacid_DH"/>
</dbReference>
<dbReference type="PANTHER" id="PTHR42789">
    <property type="entry name" value="D-ISOMER SPECIFIC 2-HYDROXYACID DEHYDROGENASE FAMILY PROTEIN (AFU_ORTHOLOGUE AFUA_6G10090)"/>
    <property type="match status" value="1"/>
</dbReference>
<dbReference type="Pfam" id="PF00389">
    <property type="entry name" value="2-Hacid_dh"/>
    <property type="match status" value="1"/>
</dbReference>
<dbReference type="GO" id="GO:0051287">
    <property type="term" value="F:NAD binding"/>
    <property type="evidence" value="ECO:0007669"/>
    <property type="project" value="InterPro"/>
</dbReference>
<name>A0A1Y1RXQ5_9SPIO</name>
<evidence type="ECO:0000256" key="3">
    <source>
        <dbReference type="ARBA" id="ARBA00023027"/>
    </source>
</evidence>
<evidence type="ECO:0000259" key="5">
    <source>
        <dbReference type="Pfam" id="PF00389"/>
    </source>
</evidence>
<dbReference type="InterPro" id="IPR036291">
    <property type="entry name" value="NAD(P)-bd_dom_sf"/>
</dbReference>
<dbReference type="PANTHER" id="PTHR42789:SF1">
    <property type="entry name" value="D-ISOMER SPECIFIC 2-HYDROXYACID DEHYDROGENASE FAMILY PROTEIN (AFU_ORTHOLOGUE AFUA_6G10090)"/>
    <property type="match status" value="1"/>
</dbReference>
<keyword evidence="2 4" id="KW-0560">Oxidoreductase</keyword>
<comment type="similarity">
    <text evidence="1 4">Belongs to the D-isomer specific 2-hydroxyacid dehydrogenase family.</text>
</comment>
<evidence type="ECO:0008006" key="9">
    <source>
        <dbReference type="Google" id="ProtNLM"/>
    </source>
</evidence>
<dbReference type="CDD" id="cd12173">
    <property type="entry name" value="PGDH_4"/>
    <property type="match status" value="1"/>
</dbReference>
<dbReference type="Pfam" id="PF02826">
    <property type="entry name" value="2-Hacid_dh_C"/>
    <property type="match status" value="1"/>
</dbReference>
<keyword evidence="8" id="KW-1185">Reference proteome</keyword>